<evidence type="ECO:0000313" key="1">
    <source>
        <dbReference type="EMBL" id="KAI3778686.1"/>
    </source>
</evidence>
<proteinExistence type="predicted"/>
<comment type="caution">
    <text evidence="1">The sequence shown here is derived from an EMBL/GenBank/DDBJ whole genome shotgun (WGS) entry which is preliminary data.</text>
</comment>
<evidence type="ECO:0000313" key="2">
    <source>
        <dbReference type="Proteomes" id="UP001055811"/>
    </source>
</evidence>
<dbReference type="Proteomes" id="UP001055811">
    <property type="component" value="Linkage Group LG02"/>
</dbReference>
<keyword evidence="2" id="KW-1185">Reference proteome</keyword>
<reference evidence="2" key="1">
    <citation type="journal article" date="2022" name="Mol. Ecol. Resour.">
        <title>The genomes of chicory, endive, great burdock and yacon provide insights into Asteraceae palaeo-polyploidization history and plant inulin production.</title>
        <authorList>
            <person name="Fan W."/>
            <person name="Wang S."/>
            <person name="Wang H."/>
            <person name="Wang A."/>
            <person name="Jiang F."/>
            <person name="Liu H."/>
            <person name="Zhao H."/>
            <person name="Xu D."/>
            <person name="Zhang Y."/>
        </authorList>
    </citation>
    <scope>NUCLEOTIDE SEQUENCE [LARGE SCALE GENOMIC DNA]</scope>
    <source>
        <strain evidence="2">cv. Punajuju</strain>
    </source>
</reference>
<name>A0ACB9G646_CICIN</name>
<organism evidence="1 2">
    <name type="scientific">Cichorium intybus</name>
    <name type="common">Chicory</name>
    <dbReference type="NCBI Taxonomy" id="13427"/>
    <lineage>
        <taxon>Eukaryota</taxon>
        <taxon>Viridiplantae</taxon>
        <taxon>Streptophyta</taxon>
        <taxon>Embryophyta</taxon>
        <taxon>Tracheophyta</taxon>
        <taxon>Spermatophyta</taxon>
        <taxon>Magnoliopsida</taxon>
        <taxon>eudicotyledons</taxon>
        <taxon>Gunneridae</taxon>
        <taxon>Pentapetalae</taxon>
        <taxon>asterids</taxon>
        <taxon>campanulids</taxon>
        <taxon>Asterales</taxon>
        <taxon>Asteraceae</taxon>
        <taxon>Cichorioideae</taxon>
        <taxon>Cichorieae</taxon>
        <taxon>Cichoriinae</taxon>
        <taxon>Cichorium</taxon>
    </lineage>
</organism>
<protein>
    <submittedName>
        <fullName evidence="1">Uncharacterized protein</fullName>
    </submittedName>
</protein>
<gene>
    <name evidence="1" type="ORF">L2E82_08069</name>
</gene>
<accession>A0ACB9G646</accession>
<sequence length="731" mass="81468">MQPSCSSDTSRPEVEASFSKSDQTTMQTLEERLQSSRPMVDGMLNQFGMENHVEETGDELSNGDHSLVELEVEKESSDNNNQDSGSKIKKNRGSHSQNTLATVLLDGQPCAREDTTVLEANNSWDDYTTLHEPNNSWDNHTTLREVNNSWDDLTALQEANNSWDDITTPQETNNSWDDWKHPSFASDMSQPEAELSVSTSGKREKIDDEHINDYHSPSNLVLEKESNNKNTQDAEIKEGRQRTRSKKNKGNLNICTTAIVDGQHCAGEDTTLQEANSTCNDLLQPSFAFDTSQPEVEFVVSRSDDATMDTFVGRGQSSRSIVDGFLNQSVTGQEWKVKQNMGLHCSNMTECLLEENQVEDTGDEHSNGDYSLVELEAAKQSNDNNTKDSGSKTGMRISRRKKSKMIRDSTTQNTLATVLLDGQTCAREDTSLQEANNSWDDLTTLHEPKNPWDDHTTLREVNNSWDDLTTQHEANNSWDDLKQPSFASDMSHRKVELSVSTSVKETNFQTTAERLQSSKRMVGGFSSHSVMGWEWKVVEKVGSESSTTTEALAEEKYVEETEANTTCNDPMQPSFVSDMSQPEVHLLASKSSETTVQTFVEILQSSRPVVDGFLNYVGSESSSITDQGLQEEKHVEEMVDDHNIGDHSPQELVSEKQSSNDNTEDVENKKGKGKYVAGEDTTMCASNRACSDLDSPSSSFDMRIKTLDVLKCGSIMGLAAAYLGIRCWRKT</sequence>
<reference evidence="1 2" key="2">
    <citation type="journal article" date="2022" name="Mol. Ecol. Resour.">
        <title>The genomes of chicory, endive, great burdock and yacon provide insights into Asteraceae paleo-polyploidization history and plant inulin production.</title>
        <authorList>
            <person name="Fan W."/>
            <person name="Wang S."/>
            <person name="Wang H."/>
            <person name="Wang A."/>
            <person name="Jiang F."/>
            <person name="Liu H."/>
            <person name="Zhao H."/>
            <person name="Xu D."/>
            <person name="Zhang Y."/>
        </authorList>
    </citation>
    <scope>NUCLEOTIDE SEQUENCE [LARGE SCALE GENOMIC DNA]</scope>
    <source>
        <strain evidence="2">cv. Punajuju</strain>
        <tissue evidence="1">Leaves</tissue>
    </source>
</reference>
<dbReference type="EMBL" id="CM042010">
    <property type="protein sequence ID" value="KAI3778686.1"/>
    <property type="molecule type" value="Genomic_DNA"/>
</dbReference>